<proteinExistence type="predicted"/>
<dbReference type="InterPro" id="IPR010982">
    <property type="entry name" value="Lambda_DNA-bd_dom_sf"/>
</dbReference>
<feature type="domain" description="HTH cro/C1-type" evidence="1">
    <location>
        <begin position="41"/>
        <end position="88"/>
    </location>
</feature>
<protein>
    <submittedName>
        <fullName evidence="2">Helix-turn-helix transcriptional regulator</fullName>
    </submittedName>
</protein>
<dbReference type="InterPro" id="IPR001387">
    <property type="entry name" value="Cro/C1-type_HTH"/>
</dbReference>
<dbReference type="SMART" id="SM00530">
    <property type="entry name" value="HTH_XRE"/>
    <property type="match status" value="1"/>
</dbReference>
<dbReference type="Pfam" id="PF17765">
    <property type="entry name" value="MLTR_LBD"/>
    <property type="match status" value="1"/>
</dbReference>
<sequence length="275" mass="31461">MSTIDPLTGPKALGAFLRAHRERTTPEMVGLPKSPRRRTSGLRREELAQISGISTTWYTWIEQGREVSISAATLGRLAQALRLQPAEQEYLFSLAGIKDPQARATGVNPDEYLAQCVHQLGCPGYLLDSCWNMLAWNIQTEQLFHGWLEQDPQPNLLRFMFLHPLARTLLVNWDARAKRIVAEFRAETSHFAHSEDIRQLVLSLRDESSVFNQWWAQQEVLSREGGERRFMHPIKGAVRYRQQTFFPAGNNELKLVILVEQPFDLEKSIGLPMPD</sequence>
<dbReference type="EMBL" id="CP165628">
    <property type="protein sequence ID" value="XDU74956.1"/>
    <property type="molecule type" value="Genomic_DNA"/>
</dbReference>
<dbReference type="AlphaFoldDB" id="A0AB39VXQ1"/>
<reference evidence="2" key="1">
    <citation type="submission" date="2024-07" db="EMBL/GenBank/DDBJ databases">
        <authorList>
            <person name="Biller S.J."/>
        </authorList>
    </citation>
    <scope>NUCLEOTIDE SEQUENCE</scope>
    <source>
        <strain evidence="2">WC2420</strain>
    </source>
</reference>
<dbReference type="Pfam" id="PF13560">
    <property type="entry name" value="HTH_31"/>
    <property type="match status" value="1"/>
</dbReference>
<dbReference type="PANTHER" id="PTHR35010:SF2">
    <property type="entry name" value="BLL4672 PROTEIN"/>
    <property type="match status" value="1"/>
</dbReference>
<dbReference type="InterPro" id="IPR041413">
    <property type="entry name" value="MLTR_LBD"/>
</dbReference>
<dbReference type="PANTHER" id="PTHR35010">
    <property type="entry name" value="BLL4672 PROTEIN-RELATED"/>
    <property type="match status" value="1"/>
</dbReference>
<dbReference type="RefSeq" id="WP_369791001.1">
    <property type="nucleotide sequence ID" value="NZ_CP165628.1"/>
</dbReference>
<gene>
    <name evidence="2" type="ORF">AB3G37_19920</name>
</gene>
<dbReference type="SUPFAM" id="SSF47413">
    <property type="entry name" value="lambda repressor-like DNA-binding domains"/>
    <property type="match status" value="1"/>
</dbReference>
<evidence type="ECO:0000313" key="2">
    <source>
        <dbReference type="EMBL" id="XDU74956.1"/>
    </source>
</evidence>
<dbReference type="Gene3D" id="1.10.260.40">
    <property type="entry name" value="lambda repressor-like DNA-binding domains"/>
    <property type="match status" value="1"/>
</dbReference>
<dbReference type="Gene3D" id="3.30.450.180">
    <property type="match status" value="1"/>
</dbReference>
<organism evidence="2">
    <name type="scientific">Rouxiella sp. WC2420</name>
    <dbReference type="NCBI Taxonomy" id="3234145"/>
    <lineage>
        <taxon>Bacteria</taxon>
        <taxon>Pseudomonadati</taxon>
        <taxon>Pseudomonadota</taxon>
        <taxon>Gammaproteobacteria</taxon>
        <taxon>Enterobacterales</taxon>
        <taxon>Yersiniaceae</taxon>
        <taxon>Rouxiella</taxon>
    </lineage>
</organism>
<name>A0AB39VXQ1_9GAMM</name>
<dbReference type="GO" id="GO:0003677">
    <property type="term" value="F:DNA binding"/>
    <property type="evidence" value="ECO:0007669"/>
    <property type="project" value="InterPro"/>
</dbReference>
<dbReference type="CDD" id="cd00093">
    <property type="entry name" value="HTH_XRE"/>
    <property type="match status" value="1"/>
</dbReference>
<evidence type="ECO:0000259" key="1">
    <source>
        <dbReference type="PROSITE" id="PS50943"/>
    </source>
</evidence>
<dbReference type="PROSITE" id="PS50943">
    <property type="entry name" value="HTH_CROC1"/>
    <property type="match status" value="1"/>
</dbReference>
<accession>A0AB39VXQ1</accession>